<dbReference type="RefSeq" id="WP_066521598.1">
    <property type="nucleotide sequence ID" value="NZ_AP017655.1"/>
</dbReference>
<protein>
    <recommendedName>
        <fullName evidence="3">SnoaL-like domain-containing protein</fullName>
    </recommendedName>
</protein>
<dbReference type="SUPFAM" id="SSF54427">
    <property type="entry name" value="NTF2-like"/>
    <property type="match status" value="1"/>
</dbReference>
<sequence length="123" mass="13785">MQSDNPIIRFFTWWNGAMADPDQLLAEGFGAHFAPDAQLIVNGNVRATSLAEMAVHYRAIADRLDLVEMVLPVEEEFTTDSRAFVHCRTRAELDNTKNAEEAMAYAVVDGDRMRLLRVVSLSV</sequence>
<organism evidence="1 2">
    <name type="scientific">Sphingobium cloacae</name>
    <dbReference type="NCBI Taxonomy" id="120107"/>
    <lineage>
        <taxon>Bacteria</taxon>
        <taxon>Pseudomonadati</taxon>
        <taxon>Pseudomonadota</taxon>
        <taxon>Alphaproteobacteria</taxon>
        <taxon>Sphingomonadales</taxon>
        <taxon>Sphingomonadaceae</taxon>
        <taxon>Sphingobium</taxon>
    </lineage>
</organism>
<dbReference type="AlphaFoldDB" id="A0A1E1EXU0"/>
<dbReference type="KEGG" id="sclo:SCLO_1000450"/>
<keyword evidence="2" id="KW-1185">Reference proteome</keyword>
<proteinExistence type="predicted"/>
<dbReference type="Proteomes" id="UP000218272">
    <property type="component" value="Chromosome SCLO_1"/>
</dbReference>
<reference evidence="1 2" key="1">
    <citation type="submission" date="2016-10" db="EMBL/GenBank/DDBJ databases">
        <title>Complete Genome Sequence of the Nonylphenol-Degrading Bacterium Sphingobium cloacae JCM 10874T.</title>
        <authorList>
            <person name="Ootsuka M."/>
            <person name="Nishizawa T."/>
            <person name="Ohta H."/>
        </authorList>
    </citation>
    <scope>NUCLEOTIDE SEQUENCE [LARGE SCALE GENOMIC DNA]</scope>
    <source>
        <strain evidence="1 2">JCM 10874</strain>
    </source>
</reference>
<name>A0A1E1EXU0_9SPHN</name>
<dbReference type="OrthoDB" id="7569074at2"/>
<evidence type="ECO:0000313" key="2">
    <source>
        <dbReference type="Proteomes" id="UP000218272"/>
    </source>
</evidence>
<dbReference type="InterPro" id="IPR032710">
    <property type="entry name" value="NTF2-like_dom_sf"/>
</dbReference>
<accession>A0A1E1EXU0</accession>
<gene>
    <name evidence="1" type="ORF">SCLO_1000450</name>
</gene>
<evidence type="ECO:0000313" key="1">
    <source>
        <dbReference type="EMBL" id="BAV63085.1"/>
    </source>
</evidence>
<evidence type="ECO:0008006" key="3">
    <source>
        <dbReference type="Google" id="ProtNLM"/>
    </source>
</evidence>
<dbReference type="EMBL" id="AP017655">
    <property type="protein sequence ID" value="BAV63085.1"/>
    <property type="molecule type" value="Genomic_DNA"/>
</dbReference>